<feature type="transmembrane region" description="Helical" evidence="1">
    <location>
        <begin position="210"/>
        <end position="239"/>
    </location>
</feature>
<feature type="transmembrane region" description="Helical" evidence="1">
    <location>
        <begin position="370"/>
        <end position="391"/>
    </location>
</feature>
<proteinExistence type="predicted"/>
<feature type="transmembrane region" description="Helical" evidence="1">
    <location>
        <begin position="144"/>
        <end position="169"/>
    </location>
</feature>
<feature type="transmembrane region" description="Helical" evidence="1">
    <location>
        <begin position="95"/>
        <end position="117"/>
    </location>
</feature>
<reference evidence="2" key="1">
    <citation type="submission" date="2022-10" db="EMBL/GenBank/DDBJ databases">
        <title>Genome sequence of Actinomyces israelii ATCC 10048.</title>
        <authorList>
            <person name="Watt R.M."/>
            <person name="Tong W.M."/>
        </authorList>
    </citation>
    <scope>NUCLEOTIDE SEQUENCE</scope>
    <source>
        <strain evidence="2">ATCC 10048</strain>
    </source>
</reference>
<feature type="transmembrane region" description="Helical" evidence="1">
    <location>
        <begin position="175"/>
        <end position="198"/>
    </location>
</feature>
<protein>
    <recommendedName>
        <fullName evidence="4">ABC transporter permease</fullName>
    </recommendedName>
</protein>
<feature type="transmembrane region" description="Helical" evidence="1">
    <location>
        <begin position="259"/>
        <end position="279"/>
    </location>
</feature>
<evidence type="ECO:0008006" key="4">
    <source>
        <dbReference type="Google" id="ProtNLM"/>
    </source>
</evidence>
<keyword evidence="1" id="KW-1133">Transmembrane helix</keyword>
<keyword evidence="1" id="KW-0472">Membrane</keyword>
<feature type="transmembrane region" description="Helical" evidence="1">
    <location>
        <begin position="412"/>
        <end position="434"/>
    </location>
</feature>
<evidence type="ECO:0000256" key="1">
    <source>
        <dbReference type="SAM" id="Phobius"/>
    </source>
</evidence>
<feature type="transmembrane region" description="Helical" evidence="1">
    <location>
        <begin position="492"/>
        <end position="510"/>
    </location>
</feature>
<feature type="transmembrane region" description="Helical" evidence="1">
    <location>
        <begin position="454"/>
        <end position="480"/>
    </location>
</feature>
<feature type="transmembrane region" description="Helical" evidence="1">
    <location>
        <begin position="34"/>
        <end position="52"/>
    </location>
</feature>
<feature type="transmembrane region" description="Helical" evidence="1">
    <location>
        <begin position="319"/>
        <end position="339"/>
    </location>
</feature>
<comment type="caution">
    <text evidence="2">The sequence shown here is derived from an EMBL/GenBank/DDBJ whole genome shotgun (WGS) entry which is preliminary data.</text>
</comment>
<keyword evidence="1" id="KW-0812">Transmembrane</keyword>
<feature type="transmembrane region" description="Helical" evidence="1">
    <location>
        <begin position="552"/>
        <end position="572"/>
    </location>
</feature>
<evidence type="ECO:0000313" key="3">
    <source>
        <dbReference type="Proteomes" id="UP001072034"/>
    </source>
</evidence>
<dbReference type="RefSeq" id="WP_268917919.1">
    <property type="nucleotide sequence ID" value="NZ_JAPTMY010000024.1"/>
</dbReference>
<name>A0ABT4I9X3_9ACTO</name>
<evidence type="ECO:0000313" key="2">
    <source>
        <dbReference type="EMBL" id="MCZ0858549.1"/>
    </source>
</evidence>
<dbReference type="EMBL" id="JAPTMY010000024">
    <property type="protein sequence ID" value="MCZ0858549.1"/>
    <property type="molecule type" value="Genomic_DNA"/>
</dbReference>
<dbReference type="Proteomes" id="UP001072034">
    <property type="component" value="Unassembled WGS sequence"/>
</dbReference>
<gene>
    <name evidence="2" type="ORF">OHJ16_10895</name>
</gene>
<sequence>MSASRAAALPRARARGAVISPLTRLVLCRERRSILAWSLGGGVLALYCVAMFNTMYSTVEERRAAALTYSTPAAAVFTGPGFGMDAASPTMGALFAAQALGWLALVAALMGVLMVIARTRGDEEGGPSELLRSAPVGRGESARAALCSAGLAALVMSVLCALAALAGGLEAAGCLVVGAGLLLVALAAAGSGLVLGALAPSARSARGGGLMLVLAWFLLRGLGDAGSAGGGTGAAVSLLSWLTPIGLIQQSRVYVDLRWAPLGLLAGVAVVLIGAGLALHAGRELGEGRVAGAGAWRTRRRGPAGALGLALRTSAAARGWWVVGGLAFGLTYGVFAPTIESSFQQMVADNPAMQAFFGDQLSVQTYLAMIIRYGGILTAACAVALAGGAVGEEERGLTASVLSAPVSRRRWLAARAVVAAAGSAAMLAAIALGLAAGAVPALMAQDSPATARPWVLAGGLVAGLAAQLPAVLLTGAWLLALHAVVPRLARPLGWGAYLLALSISVLGPTARAPQWLLDLSPFTHVPRLPVPEAGTAGASEGARLLLGEGGPWIGPAVCAALAVVLVAVADAAGRRRDLTA</sequence>
<keyword evidence="3" id="KW-1185">Reference proteome</keyword>
<organism evidence="2 3">
    <name type="scientific">Actinomyces israelii</name>
    <dbReference type="NCBI Taxonomy" id="1659"/>
    <lineage>
        <taxon>Bacteria</taxon>
        <taxon>Bacillati</taxon>
        <taxon>Actinomycetota</taxon>
        <taxon>Actinomycetes</taxon>
        <taxon>Actinomycetales</taxon>
        <taxon>Actinomycetaceae</taxon>
        <taxon>Actinomyces</taxon>
    </lineage>
</organism>
<accession>A0ABT4I9X3</accession>